<gene>
    <name evidence="3" type="primary">mnmH</name>
    <name evidence="3" type="ORF">KDK92_00200</name>
</gene>
<dbReference type="NCBIfam" id="TIGR03167">
    <property type="entry name" value="tRNA_sel_U_synt"/>
    <property type="match status" value="1"/>
</dbReference>
<dbReference type="GO" id="GO:0043828">
    <property type="term" value="F:tRNA 2-selenouridine synthase activity"/>
    <property type="evidence" value="ECO:0007669"/>
    <property type="project" value="InterPro"/>
</dbReference>
<protein>
    <submittedName>
        <fullName evidence="3">tRNA 2-selenouridine(34) synthase MnmH</fullName>
        <ecNumber evidence="3">2.5.1.-</ecNumber>
    </submittedName>
</protein>
<dbReference type="GO" id="GO:0002098">
    <property type="term" value="P:tRNA wobble uridine modification"/>
    <property type="evidence" value="ECO:0007669"/>
    <property type="project" value="InterPro"/>
</dbReference>
<feature type="domain" description="Rhodanese" evidence="2">
    <location>
        <begin position="10"/>
        <end position="132"/>
    </location>
</feature>
<dbReference type="SMART" id="SM00450">
    <property type="entry name" value="RHOD"/>
    <property type="match status" value="1"/>
</dbReference>
<sequence>MLLPQDYKKVNRNGLFIDVRSPGEFKQETIPGAINMPIFNDEERKIIGTLYKQESPYEASKAGIECASKKLLGFFEEIYELKKSHKDITLFCARGGMRSGVISTFISSMGISVCRIRGGYKAYRKVVMEELVELNDSVEYIVIHGNTGVGKTEILKQLKEDGYSILDLEKAANHRGSLLGSVGLNNCNSQKMFESYIHDELSKNKGNKFVFVEAESRRIGSVFVPEYVHNKMKDGKHIFIDANLDFRSKIIIDEYTKNENYLEEISIALDKLSKYMGKNKAEYYKEKLKHGEIREVTKELMETYYDPMYTNTSDKYEYELKLTINDINKAAKDIEKWFNSNYNEIDE</sequence>
<dbReference type="Gene3D" id="3.40.50.300">
    <property type="entry name" value="P-loop containing nucleotide triphosphate hydrolases"/>
    <property type="match status" value="1"/>
</dbReference>
<dbReference type="NCBIfam" id="NF008750">
    <property type="entry name" value="PRK11784.1-2"/>
    <property type="match status" value="1"/>
</dbReference>
<dbReference type="Pfam" id="PF00581">
    <property type="entry name" value="Rhodanese"/>
    <property type="match status" value="1"/>
</dbReference>
<dbReference type="NCBIfam" id="NF008752">
    <property type="entry name" value="PRK11784.1-4"/>
    <property type="match status" value="1"/>
</dbReference>
<evidence type="ECO:0000313" key="3">
    <source>
        <dbReference type="EMBL" id="MCM1988142.1"/>
    </source>
</evidence>
<reference evidence="3" key="1">
    <citation type="journal article" date="2021" name="mSystems">
        <title>Bacteria and Archaea Synergistically Convert Glycine Betaine to Biogenic Methane in the Formosa Cold Seep of the South China Sea.</title>
        <authorList>
            <person name="Li L."/>
            <person name="Zhang W."/>
            <person name="Zhang S."/>
            <person name="Song L."/>
            <person name="Sun Q."/>
            <person name="Zhang H."/>
            <person name="Xiang H."/>
            <person name="Dong X."/>
        </authorList>
    </citation>
    <scope>NUCLEOTIDE SEQUENCE</scope>
    <source>
        <strain evidence="3">ZWT</strain>
    </source>
</reference>
<dbReference type="Gene3D" id="3.40.250.10">
    <property type="entry name" value="Rhodanese-like domain"/>
    <property type="match status" value="1"/>
</dbReference>
<dbReference type="RefSeq" id="WP_250856913.1">
    <property type="nucleotide sequence ID" value="NZ_JAGSOJ010000001.1"/>
</dbReference>
<dbReference type="SUPFAM" id="SSF52540">
    <property type="entry name" value="P-loop containing nucleoside triphosphate hydrolases"/>
    <property type="match status" value="1"/>
</dbReference>
<dbReference type="Proteomes" id="UP001056429">
    <property type="component" value="Unassembled WGS sequence"/>
</dbReference>
<dbReference type="PROSITE" id="PS50206">
    <property type="entry name" value="RHODANESE_3"/>
    <property type="match status" value="1"/>
</dbReference>
<evidence type="ECO:0000313" key="4">
    <source>
        <dbReference type="Proteomes" id="UP001056429"/>
    </source>
</evidence>
<proteinExistence type="predicted"/>
<accession>A0A9J6NVW4</accession>
<dbReference type="PANTHER" id="PTHR30401:SF0">
    <property type="entry name" value="TRNA 2-SELENOURIDINE SYNTHASE"/>
    <property type="match status" value="1"/>
</dbReference>
<keyword evidence="4" id="KW-1185">Reference proteome</keyword>
<name>A0A9J6NVW4_9CLOT</name>
<dbReference type="AlphaFoldDB" id="A0A9J6NVW4"/>
<dbReference type="InterPro" id="IPR017582">
    <property type="entry name" value="SelU"/>
</dbReference>
<dbReference type="Pfam" id="PF26341">
    <property type="entry name" value="AAA_SelU"/>
    <property type="match status" value="1"/>
</dbReference>
<keyword evidence="1" id="KW-0711">Selenium</keyword>
<organism evidence="3 4">
    <name type="scientific">Oceanirhabdus seepicola</name>
    <dbReference type="NCBI Taxonomy" id="2828781"/>
    <lineage>
        <taxon>Bacteria</taxon>
        <taxon>Bacillati</taxon>
        <taxon>Bacillota</taxon>
        <taxon>Clostridia</taxon>
        <taxon>Eubacteriales</taxon>
        <taxon>Clostridiaceae</taxon>
        <taxon>Oceanirhabdus</taxon>
    </lineage>
</organism>
<dbReference type="InterPro" id="IPR001763">
    <property type="entry name" value="Rhodanese-like_dom"/>
</dbReference>
<dbReference type="SUPFAM" id="SSF52821">
    <property type="entry name" value="Rhodanese/Cell cycle control phosphatase"/>
    <property type="match status" value="1"/>
</dbReference>
<dbReference type="EMBL" id="JAGSOJ010000001">
    <property type="protein sequence ID" value="MCM1988142.1"/>
    <property type="molecule type" value="Genomic_DNA"/>
</dbReference>
<evidence type="ECO:0000259" key="2">
    <source>
        <dbReference type="PROSITE" id="PS50206"/>
    </source>
</evidence>
<dbReference type="InterPro" id="IPR036873">
    <property type="entry name" value="Rhodanese-like_dom_sf"/>
</dbReference>
<dbReference type="InterPro" id="IPR058840">
    <property type="entry name" value="AAA_SelU"/>
</dbReference>
<comment type="caution">
    <text evidence="3">The sequence shown here is derived from an EMBL/GenBank/DDBJ whole genome shotgun (WGS) entry which is preliminary data.</text>
</comment>
<reference evidence="3" key="2">
    <citation type="submission" date="2021-04" db="EMBL/GenBank/DDBJ databases">
        <authorList>
            <person name="Dong X."/>
        </authorList>
    </citation>
    <scope>NUCLEOTIDE SEQUENCE</scope>
    <source>
        <strain evidence="3">ZWT</strain>
    </source>
</reference>
<dbReference type="InterPro" id="IPR027417">
    <property type="entry name" value="P-loop_NTPase"/>
</dbReference>
<dbReference type="PANTHER" id="PTHR30401">
    <property type="entry name" value="TRNA 2-SELENOURIDINE SYNTHASE"/>
    <property type="match status" value="1"/>
</dbReference>
<dbReference type="EC" id="2.5.1.-" evidence="3"/>
<evidence type="ECO:0000256" key="1">
    <source>
        <dbReference type="ARBA" id="ARBA00023266"/>
    </source>
</evidence>
<keyword evidence="3" id="KW-0808">Transferase</keyword>